<feature type="compositionally biased region" description="Low complexity" evidence="8">
    <location>
        <begin position="806"/>
        <end position="817"/>
    </location>
</feature>
<dbReference type="GO" id="GO:0005524">
    <property type="term" value="F:ATP binding"/>
    <property type="evidence" value="ECO:0007669"/>
    <property type="project" value="InterPro"/>
</dbReference>
<reference evidence="11 12" key="1">
    <citation type="journal article" date="2017" name="BMC Genomics">
        <title>Comparative genomic and phylogenomic analyses of the Bifidobacteriaceae family.</title>
        <authorList>
            <person name="Lugli G.A."/>
            <person name="Milani C."/>
            <person name="Turroni F."/>
            <person name="Duranti S."/>
            <person name="Mancabelli L."/>
            <person name="Mangifesta M."/>
            <person name="Ferrario C."/>
            <person name="Modesto M."/>
            <person name="Mattarelli P."/>
            <person name="Jiri K."/>
            <person name="van Sinderen D."/>
            <person name="Ventura M."/>
        </authorList>
    </citation>
    <scope>NUCLEOTIDE SEQUENCE [LARGE SCALE GENOMIC DNA]</scope>
    <source>
        <strain evidence="11 12">DSM 24744</strain>
    </source>
</reference>
<protein>
    <submittedName>
        <fullName evidence="11">ATPase</fullName>
    </submittedName>
</protein>
<feature type="transmembrane region" description="Helical" evidence="9">
    <location>
        <begin position="6"/>
        <end position="22"/>
    </location>
</feature>
<accession>A0A261F371</accession>
<evidence type="ECO:0000313" key="11">
    <source>
        <dbReference type="EMBL" id="OZG53548.1"/>
    </source>
</evidence>
<feature type="transmembrane region" description="Helical" evidence="9">
    <location>
        <begin position="732"/>
        <end position="751"/>
    </location>
</feature>
<dbReference type="SUPFAM" id="SSF81653">
    <property type="entry name" value="Calcium ATPase, transduction domain A"/>
    <property type="match status" value="1"/>
</dbReference>
<evidence type="ECO:0000256" key="4">
    <source>
        <dbReference type="ARBA" id="ARBA00022723"/>
    </source>
</evidence>
<dbReference type="Pfam" id="PF13473">
    <property type="entry name" value="Cupredoxin_1"/>
    <property type="match status" value="1"/>
</dbReference>
<dbReference type="Gene3D" id="1.10.620.20">
    <property type="entry name" value="Ribonucleotide Reductase, subunit A"/>
    <property type="match status" value="1"/>
</dbReference>
<dbReference type="GO" id="GO:0005886">
    <property type="term" value="C:plasma membrane"/>
    <property type="evidence" value="ECO:0007669"/>
    <property type="project" value="UniProtKB-SubCell"/>
</dbReference>
<dbReference type="InterPro" id="IPR008972">
    <property type="entry name" value="Cupredoxin"/>
</dbReference>
<dbReference type="Proteomes" id="UP000216454">
    <property type="component" value="Unassembled WGS sequence"/>
</dbReference>
<dbReference type="Gene3D" id="2.60.40.420">
    <property type="entry name" value="Cupredoxins - blue copper proteins"/>
    <property type="match status" value="1"/>
</dbReference>
<dbReference type="InterPro" id="IPR023298">
    <property type="entry name" value="ATPase_P-typ_TM_dom_sf"/>
</dbReference>
<evidence type="ECO:0000256" key="5">
    <source>
        <dbReference type="ARBA" id="ARBA00022967"/>
    </source>
</evidence>
<dbReference type="RefSeq" id="WP_094690640.1">
    <property type="nucleotide sequence ID" value="NZ_MWWQ01000004.1"/>
</dbReference>
<dbReference type="GO" id="GO:0016887">
    <property type="term" value="F:ATP hydrolysis activity"/>
    <property type="evidence" value="ECO:0007669"/>
    <property type="project" value="InterPro"/>
</dbReference>
<feature type="transmembrane region" description="Helical" evidence="9">
    <location>
        <begin position="475"/>
        <end position="497"/>
    </location>
</feature>
<keyword evidence="12" id="KW-1185">Reference proteome</keyword>
<evidence type="ECO:0000256" key="3">
    <source>
        <dbReference type="ARBA" id="ARBA00022692"/>
    </source>
</evidence>
<evidence type="ECO:0000259" key="10">
    <source>
        <dbReference type="SMART" id="SM00746"/>
    </source>
</evidence>
<dbReference type="InterPro" id="IPR001757">
    <property type="entry name" value="P_typ_ATPase"/>
</dbReference>
<feature type="region of interest" description="Disordered" evidence="8">
    <location>
        <begin position="121"/>
        <end position="180"/>
    </location>
</feature>
<dbReference type="InterPro" id="IPR028096">
    <property type="entry name" value="EfeO_Cupredoxin"/>
</dbReference>
<comment type="similarity">
    <text evidence="2">Belongs to the cation transport ATPase (P-type) (TC 3.A.3) family. Type IB subfamily.</text>
</comment>
<evidence type="ECO:0000256" key="8">
    <source>
        <dbReference type="SAM" id="MobiDB-lite"/>
    </source>
</evidence>
<proteinExistence type="inferred from homology"/>
<feature type="transmembrane region" description="Helical" evidence="9">
    <location>
        <begin position="503"/>
        <end position="525"/>
    </location>
</feature>
<dbReference type="InterPro" id="IPR012348">
    <property type="entry name" value="RNR-like"/>
</dbReference>
<feature type="transmembrane region" description="Helical" evidence="9">
    <location>
        <begin position="248"/>
        <end position="270"/>
    </location>
</feature>
<dbReference type="Pfam" id="PF04945">
    <property type="entry name" value="YHS"/>
    <property type="match status" value="1"/>
</dbReference>
<dbReference type="PRINTS" id="PR00943">
    <property type="entry name" value="CUATPASE"/>
</dbReference>
<dbReference type="GO" id="GO:0055070">
    <property type="term" value="P:copper ion homeostasis"/>
    <property type="evidence" value="ECO:0007669"/>
    <property type="project" value="TreeGrafter"/>
</dbReference>
<organism evidence="11 12">
    <name type="scientific">Pseudoscardovia suis</name>
    <dbReference type="NCBI Taxonomy" id="987063"/>
    <lineage>
        <taxon>Bacteria</taxon>
        <taxon>Bacillati</taxon>
        <taxon>Actinomycetota</taxon>
        <taxon>Actinomycetes</taxon>
        <taxon>Bifidobacteriales</taxon>
        <taxon>Bifidobacteriaceae</taxon>
        <taxon>Pseudoscardovia</taxon>
    </lineage>
</organism>
<dbReference type="PANTHER" id="PTHR43520">
    <property type="entry name" value="ATP7, ISOFORM B"/>
    <property type="match status" value="1"/>
</dbReference>
<dbReference type="Gene3D" id="2.70.150.10">
    <property type="entry name" value="Calcium-transporting ATPase, cytoplasmic transduction domain A"/>
    <property type="match status" value="1"/>
</dbReference>
<feature type="compositionally biased region" description="Polar residues" evidence="8">
    <location>
        <begin position="790"/>
        <end position="799"/>
    </location>
</feature>
<dbReference type="EMBL" id="MWWQ01000004">
    <property type="protein sequence ID" value="OZG53548.1"/>
    <property type="molecule type" value="Genomic_DNA"/>
</dbReference>
<dbReference type="SUPFAM" id="SSF47240">
    <property type="entry name" value="Ferritin-like"/>
    <property type="match status" value="1"/>
</dbReference>
<feature type="domain" description="TRASH" evidence="10">
    <location>
        <begin position="839"/>
        <end position="875"/>
    </location>
</feature>
<keyword evidence="3 9" id="KW-0812">Transmembrane</keyword>
<feature type="compositionally biased region" description="Low complexity" evidence="8">
    <location>
        <begin position="133"/>
        <end position="151"/>
    </location>
</feature>
<dbReference type="GO" id="GO:0043682">
    <property type="term" value="F:P-type divalent copper transporter activity"/>
    <property type="evidence" value="ECO:0007669"/>
    <property type="project" value="TreeGrafter"/>
</dbReference>
<evidence type="ECO:0000256" key="2">
    <source>
        <dbReference type="ARBA" id="ARBA00006024"/>
    </source>
</evidence>
<comment type="subcellular location">
    <subcellularLocation>
        <location evidence="1">Cell membrane</location>
        <topology evidence="1">Multi-pass membrane protein</topology>
    </subcellularLocation>
</comment>
<keyword evidence="4" id="KW-0479">Metal-binding</keyword>
<sequence>MGAIIITAAIMLSIVVIWYFFGKRSGSVAHVQDGHQSIDVTVQGGYSPAVIELQEGLPTSITFDRKETGECTSHVVFSDLGIDARLPGNQRTVVELPALKAGDYPFACGMNMVHGSLHVAPRESTASSRAIHTAPATPTDSATSTDQAASTRPAAPTDEAEPMNHTAPTDQTTPQNCTTLTNANTDHAACAAHATDSTETTSEKSAESADLKRRVTLSALLTIPVFAYAMVTMSVNTSAWPAWLTNPLWQFLLITPVMFVCGWPIHRVGWLAMAHRSPEMNSLVTLGTFAAYLYSTAVIIIPNAFPEGSREPYFESVGVVITLVLLGRLLEAKAREGTGNAVNALIGLRPNTATVLDPNDVQSGAWRNPGVGHTVSIDSLEPGQFFLAKAGDRIPTDGVIMAGTAHVDESMITGESRPVSRTVGESVTGSTMAMDAPLAVKATKVGDDTVLAGIVDMVAKAQATKAPVQQLADKIAAVFVPVVILISLWTFAIWLTVGPQPRLAHALVTGVCVLIIACPCALGLATPLSVTAGLGLGARNGVLVTSASALQRAKDIAIVVFDKTGTITQGIAHLADKGQAAAASTPAGMPAISYANDPIKPDSPKAIAALKARGVRTIMLSGDTESTAKAVASQVGIDTVICNVLPDGKAQWIERIQSEAENAGQHGLVAMVGDGINDAPALATADIGIAMGTGTDVAMQSADITIMDGSLTGVITAMNLSKAAMHNIRENLVFAFAYNIIGIPLAAGVLYPFTGWLLSPMIAGAAMAMSSICLVLKANRLRSAKVAADTTTTMPQDSEPTVIVDSHTNTPSHTNTSQKGNDMFHFGKKKEESTATFTDPVCGMSVGADSSSWEYKGTTYHFCSPHCLDSFKKDPAKFLNA</sequence>
<dbReference type="Pfam" id="PF00702">
    <property type="entry name" value="Hydrolase"/>
    <property type="match status" value="1"/>
</dbReference>
<dbReference type="InterPro" id="IPR023214">
    <property type="entry name" value="HAD_sf"/>
</dbReference>
<dbReference type="InterPro" id="IPR036412">
    <property type="entry name" value="HAD-like_sf"/>
</dbReference>
<dbReference type="InterPro" id="IPR059000">
    <property type="entry name" value="ATPase_P-type_domA"/>
</dbReference>
<dbReference type="PRINTS" id="PR00119">
    <property type="entry name" value="CATATPASE"/>
</dbReference>
<feature type="transmembrane region" description="Helical" evidence="9">
    <location>
        <begin position="313"/>
        <end position="330"/>
    </location>
</feature>
<feature type="compositionally biased region" description="Polar residues" evidence="8">
    <location>
        <begin position="166"/>
        <end position="180"/>
    </location>
</feature>
<dbReference type="Gene3D" id="3.40.50.1000">
    <property type="entry name" value="HAD superfamily/HAD-like"/>
    <property type="match status" value="1"/>
</dbReference>
<feature type="transmembrane region" description="Helical" evidence="9">
    <location>
        <begin position="757"/>
        <end position="776"/>
    </location>
</feature>
<dbReference type="InterPro" id="IPR008250">
    <property type="entry name" value="ATPase_P-typ_transduc_dom_A_sf"/>
</dbReference>
<feature type="region of interest" description="Disordered" evidence="8">
    <location>
        <begin position="790"/>
        <end position="824"/>
    </location>
</feature>
<feature type="transmembrane region" description="Helical" evidence="9">
    <location>
        <begin position="282"/>
        <end position="301"/>
    </location>
</feature>
<dbReference type="SMART" id="SM00746">
    <property type="entry name" value="TRASH"/>
    <property type="match status" value="1"/>
</dbReference>
<dbReference type="Pfam" id="PF00122">
    <property type="entry name" value="E1-E2_ATPase"/>
    <property type="match status" value="1"/>
</dbReference>
<dbReference type="AlphaFoldDB" id="A0A261F371"/>
<keyword evidence="6 9" id="KW-1133">Transmembrane helix</keyword>
<keyword evidence="5" id="KW-1278">Translocase</keyword>
<dbReference type="PANTHER" id="PTHR43520:SF8">
    <property type="entry name" value="P-TYPE CU(+) TRANSPORTER"/>
    <property type="match status" value="1"/>
</dbReference>
<dbReference type="InterPro" id="IPR007029">
    <property type="entry name" value="YHS_dom"/>
</dbReference>
<dbReference type="SUPFAM" id="SSF81665">
    <property type="entry name" value="Calcium ATPase, transmembrane domain M"/>
    <property type="match status" value="1"/>
</dbReference>
<dbReference type="SUPFAM" id="SSF49503">
    <property type="entry name" value="Cupredoxins"/>
    <property type="match status" value="1"/>
</dbReference>
<dbReference type="OrthoDB" id="7059309at2"/>
<keyword evidence="7 9" id="KW-0472">Membrane</keyword>
<evidence type="ECO:0000256" key="7">
    <source>
        <dbReference type="ARBA" id="ARBA00023136"/>
    </source>
</evidence>
<evidence type="ECO:0000256" key="9">
    <source>
        <dbReference type="SAM" id="Phobius"/>
    </source>
</evidence>
<evidence type="ECO:0000256" key="1">
    <source>
        <dbReference type="ARBA" id="ARBA00004651"/>
    </source>
</evidence>
<feature type="transmembrane region" description="Helical" evidence="9">
    <location>
        <begin position="215"/>
        <end position="236"/>
    </location>
</feature>
<dbReference type="PROSITE" id="PS00154">
    <property type="entry name" value="ATPASE_E1_E2"/>
    <property type="match status" value="1"/>
</dbReference>
<dbReference type="GO" id="GO:0005507">
    <property type="term" value="F:copper ion binding"/>
    <property type="evidence" value="ECO:0007669"/>
    <property type="project" value="TreeGrafter"/>
</dbReference>
<dbReference type="CDD" id="cd02094">
    <property type="entry name" value="P-type_ATPase_Cu-like"/>
    <property type="match status" value="1"/>
</dbReference>
<dbReference type="GO" id="GO:0016491">
    <property type="term" value="F:oxidoreductase activity"/>
    <property type="evidence" value="ECO:0007669"/>
    <property type="project" value="InterPro"/>
</dbReference>
<comment type="caution">
    <text evidence="11">The sequence shown here is derived from an EMBL/GenBank/DDBJ whole genome shotgun (WGS) entry which is preliminary data.</text>
</comment>
<gene>
    <name evidence="11" type="ORF">PSSU_0314</name>
</gene>
<dbReference type="InterPro" id="IPR018303">
    <property type="entry name" value="ATPase_P-typ_P_site"/>
</dbReference>
<dbReference type="NCBIfam" id="TIGR01494">
    <property type="entry name" value="ATPase_P-type"/>
    <property type="match status" value="2"/>
</dbReference>
<evidence type="ECO:0000313" key="12">
    <source>
        <dbReference type="Proteomes" id="UP000216454"/>
    </source>
</evidence>
<dbReference type="InterPro" id="IPR009078">
    <property type="entry name" value="Ferritin-like_SF"/>
</dbReference>
<dbReference type="InterPro" id="IPR011017">
    <property type="entry name" value="TRASH_dom"/>
</dbReference>
<dbReference type="SUPFAM" id="SSF56784">
    <property type="entry name" value="HAD-like"/>
    <property type="match status" value="1"/>
</dbReference>
<dbReference type="FunFam" id="2.70.150.10:FF:000002">
    <property type="entry name" value="Copper-transporting ATPase 1, putative"/>
    <property type="match status" value="1"/>
</dbReference>
<evidence type="ECO:0000256" key="6">
    <source>
        <dbReference type="ARBA" id="ARBA00022989"/>
    </source>
</evidence>
<name>A0A261F371_9BIFI</name>